<dbReference type="HOGENOM" id="CLU_3373843_0_0_9"/>
<evidence type="ECO:0000313" key="1">
    <source>
        <dbReference type="EMBL" id="EDP22831.1"/>
    </source>
</evidence>
<evidence type="ECO:0000313" key="2">
    <source>
        <dbReference type="Proteomes" id="UP000005945"/>
    </source>
</evidence>
<sequence length="34" mass="3681">MLWKNKTVCTQYTTPGGGAAIFLREYAAKCAGET</sequence>
<organism evidence="1 2">
    <name type="scientific">Faecalibacterium prausnitzii M21/2</name>
    <dbReference type="NCBI Taxonomy" id="411485"/>
    <lineage>
        <taxon>Bacteria</taxon>
        <taxon>Bacillati</taxon>
        <taxon>Bacillota</taxon>
        <taxon>Clostridia</taxon>
        <taxon>Eubacteriales</taxon>
        <taxon>Oscillospiraceae</taxon>
        <taxon>Faecalibacterium</taxon>
    </lineage>
</organism>
<protein>
    <submittedName>
        <fullName evidence="1">Uncharacterized protein</fullName>
    </submittedName>
</protein>
<dbReference type="EMBL" id="ABED02000016">
    <property type="protein sequence ID" value="EDP22831.1"/>
    <property type="molecule type" value="Genomic_DNA"/>
</dbReference>
<proteinExistence type="predicted"/>
<name>A8S746_9FIRM</name>
<reference evidence="1 2" key="2">
    <citation type="submission" date="2007-09" db="EMBL/GenBank/DDBJ databases">
        <authorList>
            <person name="Fulton L."/>
            <person name="Clifton S."/>
            <person name="Fulton B."/>
            <person name="Xu J."/>
            <person name="Minx P."/>
            <person name="Pepin K.H."/>
            <person name="Johnson M."/>
            <person name="Thiruvilangam P."/>
            <person name="Bhonagiri V."/>
            <person name="Nash W.E."/>
            <person name="Mardis E.R."/>
            <person name="Wilson R.K."/>
        </authorList>
    </citation>
    <scope>NUCLEOTIDE SEQUENCE [LARGE SCALE GENOMIC DNA]</scope>
    <source>
        <strain evidence="1 2">M21/2</strain>
    </source>
</reference>
<dbReference type="AlphaFoldDB" id="A8S746"/>
<accession>A8S746</accession>
<comment type="caution">
    <text evidence="1">The sequence shown here is derived from an EMBL/GenBank/DDBJ whole genome shotgun (WGS) entry which is preliminary data.</text>
</comment>
<dbReference type="Proteomes" id="UP000005945">
    <property type="component" value="Unassembled WGS sequence"/>
</dbReference>
<gene>
    <name evidence="1" type="ORF">FAEPRAM212_00404</name>
</gene>
<reference evidence="1 2" key="1">
    <citation type="submission" date="2007-09" db="EMBL/GenBank/DDBJ databases">
        <title>Draft genome sequence of Faecalibacterium prausnitzii M21/2.</title>
        <authorList>
            <person name="Sudarsanam P."/>
            <person name="Ley R."/>
            <person name="Guruge J."/>
            <person name="Turnbaugh P.J."/>
            <person name="Mahowald M."/>
            <person name="Liep D."/>
            <person name="Gordon J."/>
        </authorList>
    </citation>
    <scope>NUCLEOTIDE SEQUENCE [LARGE SCALE GENOMIC DNA]</scope>
    <source>
        <strain evidence="1 2">M21/2</strain>
    </source>
</reference>